<dbReference type="AlphaFoldDB" id="A0A255GSE7"/>
<proteinExistence type="predicted"/>
<sequence length="102" mass="11309">MLEHYVIFKPLPGKESGLDTACAELAAGFTDGLPGLVELSWGRNTNRSGLDRGFTHGCLGRFTDAEAFKRYWEHPAHARFMGVLDGLCEDRFAIDYESEPGD</sequence>
<dbReference type="SMART" id="SM00886">
    <property type="entry name" value="Dabb"/>
    <property type="match status" value="1"/>
</dbReference>
<dbReference type="SUPFAM" id="SSF54909">
    <property type="entry name" value="Dimeric alpha+beta barrel"/>
    <property type="match status" value="1"/>
</dbReference>
<dbReference type="Gene3D" id="3.30.70.100">
    <property type="match status" value="1"/>
</dbReference>
<dbReference type="PANTHER" id="PTHR33178:SF10">
    <property type="entry name" value="STRESS-RESPONSE A_B BARREL DOMAIN-CONTAINING PROTEIN"/>
    <property type="match status" value="1"/>
</dbReference>
<dbReference type="RefSeq" id="WP_094404384.1">
    <property type="nucleotide sequence ID" value="NZ_NMVO01000001.1"/>
</dbReference>
<comment type="caution">
    <text evidence="3">The sequence shown here is derived from an EMBL/GenBank/DDBJ whole genome shotgun (WGS) entry which is preliminary data.</text>
</comment>
<dbReference type="InterPro" id="IPR044662">
    <property type="entry name" value="HS1/DABB1-like"/>
</dbReference>
<dbReference type="EMBL" id="NMVO01000001">
    <property type="protein sequence ID" value="OYO17556.1"/>
    <property type="molecule type" value="Genomic_DNA"/>
</dbReference>
<dbReference type="Proteomes" id="UP000215896">
    <property type="component" value="Unassembled WGS sequence"/>
</dbReference>
<accession>A0A255GSE7</accession>
<dbReference type="Pfam" id="PF07876">
    <property type="entry name" value="Dabb"/>
    <property type="match status" value="1"/>
</dbReference>
<comment type="subunit">
    <text evidence="1">Homodimer.</text>
</comment>
<dbReference type="PROSITE" id="PS51502">
    <property type="entry name" value="S_R_A_B_BARREL"/>
    <property type="match status" value="1"/>
</dbReference>
<organism evidence="3 4">
    <name type="scientific">Enemella evansiae</name>
    <dbReference type="NCBI Taxonomy" id="2016499"/>
    <lineage>
        <taxon>Bacteria</taxon>
        <taxon>Bacillati</taxon>
        <taxon>Actinomycetota</taxon>
        <taxon>Actinomycetes</taxon>
        <taxon>Propionibacteriales</taxon>
        <taxon>Propionibacteriaceae</taxon>
        <taxon>Enemella</taxon>
    </lineage>
</organism>
<evidence type="ECO:0000259" key="2">
    <source>
        <dbReference type="PROSITE" id="PS51502"/>
    </source>
</evidence>
<feature type="domain" description="Stress-response A/B barrel" evidence="2">
    <location>
        <begin position="2"/>
        <end position="96"/>
    </location>
</feature>
<dbReference type="PANTHER" id="PTHR33178">
    <property type="match status" value="1"/>
</dbReference>
<dbReference type="InterPro" id="IPR011008">
    <property type="entry name" value="Dimeric_a/b-barrel"/>
</dbReference>
<protein>
    <recommendedName>
        <fullName evidence="2">Stress-response A/B barrel domain-containing protein</fullName>
    </recommendedName>
</protein>
<evidence type="ECO:0000313" key="4">
    <source>
        <dbReference type="Proteomes" id="UP000215896"/>
    </source>
</evidence>
<dbReference type="OrthoDB" id="9816070at2"/>
<name>A0A255GSE7_9ACTN</name>
<keyword evidence="4" id="KW-1185">Reference proteome</keyword>
<gene>
    <name evidence="3" type="ORF">CGZ94_01245</name>
</gene>
<dbReference type="InterPro" id="IPR013097">
    <property type="entry name" value="Dabb"/>
</dbReference>
<evidence type="ECO:0000256" key="1">
    <source>
        <dbReference type="ARBA" id="ARBA00011738"/>
    </source>
</evidence>
<reference evidence="3 4" key="1">
    <citation type="submission" date="2017-07" db="EMBL/GenBank/DDBJ databases">
        <title>Draft whole genome sequences of clinical Proprionibacteriaceae strains.</title>
        <authorList>
            <person name="Bernier A.-M."/>
            <person name="Bernard K."/>
            <person name="Domingo M.-C."/>
        </authorList>
    </citation>
    <scope>NUCLEOTIDE SEQUENCE [LARGE SCALE GENOMIC DNA]</scope>
    <source>
        <strain evidence="3 4">NML 030167</strain>
    </source>
</reference>
<evidence type="ECO:0000313" key="3">
    <source>
        <dbReference type="EMBL" id="OYO17556.1"/>
    </source>
</evidence>